<organism evidence="1 2">
    <name type="scientific">Selenobaculum gibii</name>
    <dbReference type="NCBI Taxonomy" id="3054208"/>
    <lineage>
        <taxon>Bacteria</taxon>
        <taxon>Bacillati</taxon>
        <taxon>Bacillota</taxon>
        <taxon>Negativicutes</taxon>
        <taxon>Selenomonadales</taxon>
        <taxon>Selenomonadaceae</taxon>
        <taxon>Selenobaculum</taxon>
    </lineage>
</organism>
<evidence type="ECO:0000313" key="2">
    <source>
        <dbReference type="Proteomes" id="UP001243623"/>
    </source>
</evidence>
<name>A0A9Y2AKJ6_9FIRM</name>
<dbReference type="EMBL" id="CP120678">
    <property type="protein sequence ID" value="WIW71458.1"/>
    <property type="molecule type" value="Genomic_DNA"/>
</dbReference>
<sequence length="465" mass="55089">MITNLHWIDEFIKREKNFYGKTTSFPKEFHPLQHAFFSKIQQLEETAENLFDLLHDSDEKDIAKVKSVSKLNKEGLLIVIIKDIYEIVIASNDEYKFFDKDSFLKLCPNFKNVEDGRKIISGQYTNSYLDSIFYQHMLEACLFTTLCSFINSSKRKAGLSIQKTLEEYYQPKRDTGVKFKPVIEECEKENIRKMKQRLFSKRGSYNKRSEWSAIPLDSANELASTYELRFYDFLKKEFDNRELPDKKLANVFKRIGNLNNEIEKVLTQPYEDYSHEALSEALKKFLSKIKKISYADYLALNKYILSKICENRENYGINLYRFEKSLKFYAMINDVNLLLNCSDKEKEDIIFQNIFHLRDIPFPKLYQCFCYIESPANFIKCLKAFYSIRDNVVWTSRLVLDKLVENGHFGDGDKWYYFFLEMINNMAEQILYDPAKIDYSIEPGSQTKFEQVLSAPLRYFEEYAK</sequence>
<protein>
    <submittedName>
        <fullName evidence="1">Uncharacterized protein</fullName>
    </submittedName>
</protein>
<proteinExistence type="predicted"/>
<dbReference type="RefSeq" id="WP_309320643.1">
    <property type="nucleotide sequence ID" value="NZ_CP120678.1"/>
</dbReference>
<evidence type="ECO:0000313" key="1">
    <source>
        <dbReference type="EMBL" id="WIW71458.1"/>
    </source>
</evidence>
<gene>
    <name evidence="1" type="ORF">P3F81_03900</name>
</gene>
<dbReference type="AlphaFoldDB" id="A0A9Y2AKJ6"/>
<reference evidence="1" key="1">
    <citation type="submission" date="2023-03" db="EMBL/GenBank/DDBJ databases">
        <title>Selenobaculum gbiensis gen. nov. sp. nov., a new bacterium isolated from the gut microbiota of IBD patient.</title>
        <authorList>
            <person name="Yeo S."/>
            <person name="Park H."/>
            <person name="Huh C.S."/>
        </authorList>
    </citation>
    <scope>NUCLEOTIDE SEQUENCE</scope>
    <source>
        <strain evidence="1">ICN-92133</strain>
    </source>
</reference>
<dbReference type="Proteomes" id="UP001243623">
    <property type="component" value="Chromosome"/>
</dbReference>
<keyword evidence="2" id="KW-1185">Reference proteome</keyword>
<dbReference type="KEGG" id="sgbi:P3F81_03900"/>
<accession>A0A9Y2AKJ6</accession>